<evidence type="ECO:0000313" key="2">
    <source>
        <dbReference type="EMBL" id="KAK7505224.1"/>
    </source>
</evidence>
<evidence type="ECO:0000256" key="1">
    <source>
        <dbReference type="SAM" id="MobiDB-lite"/>
    </source>
</evidence>
<dbReference type="AlphaFoldDB" id="A0ABD0M1P1"/>
<evidence type="ECO:0000313" key="3">
    <source>
        <dbReference type="Proteomes" id="UP001519460"/>
    </source>
</evidence>
<proteinExistence type="predicted"/>
<gene>
    <name evidence="2" type="ORF">BaRGS_00003386</name>
</gene>
<protein>
    <submittedName>
        <fullName evidence="2">Uncharacterized protein</fullName>
    </submittedName>
</protein>
<organism evidence="2 3">
    <name type="scientific">Batillaria attramentaria</name>
    <dbReference type="NCBI Taxonomy" id="370345"/>
    <lineage>
        <taxon>Eukaryota</taxon>
        <taxon>Metazoa</taxon>
        <taxon>Spiralia</taxon>
        <taxon>Lophotrochozoa</taxon>
        <taxon>Mollusca</taxon>
        <taxon>Gastropoda</taxon>
        <taxon>Caenogastropoda</taxon>
        <taxon>Sorbeoconcha</taxon>
        <taxon>Cerithioidea</taxon>
        <taxon>Batillariidae</taxon>
        <taxon>Batillaria</taxon>
    </lineage>
</organism>
<name>A0ABD0M1P1_9CAEN</name>
<feature type="region of interest" description="Disordered" evidence="1">
    <location>
        <begin position="32"/>
        <end position="55"/>
    </location>
</feature>
<sequence>QYPVYLEEFMSLFDSYSVLIVSEDLSLLNSPSAGNRDQYRSCTPSLPESHTHTQD</sequence>
<comment type="caution">
    <text evidence="2">The sequence shown here is derived from an EMBL/GenBank/DDBJ whole genome shotgun (WGS) entry which is preliminary data.</text>
</comment>
<feature type="compositionally biased region" description="Polar residues" evidence="1">
    <location>
        <begin position="32"/>
        <end position="48"/>
    </location>
</feature>
<reference evidence="2 3" key="1">
    <citation type="journal article" date="2023" name="Sci. Data">
        <title>Genome assembly of the Korean intertidal mud-creeper Batillaria attramentaria.</title>
        <authorList>
            <person name="Patra A.K."/>
            <person name="Ho P.T."/>
            <person name="Jun S."/>
            <person name="Lee S.J."/>
            <person name="Kim Y."/>
            <person name="Won Y.J."/>
        </authorList>
    </citation>
    <scope>NUCLEOTIDE SEQUENCE [LARGE SCALE GENOMIC DNA]</scope>
    <source>
        <strain evidence="2">Wonlab-2016</strain>
    </source>
</reference>
<dbReference type="Proteomes" id="UP001519460">
    <property type="component" value="Unassembled WGS sequence"/>
</dbReference>
<dbReference type="EMBL" id="JACVVK020000011">
    <property type="protein sequence ID" value="KAK7505224.1"/>
    <property type="molecule type" value="Genomic_DNA"/>
</dbReference>
<feature type="non-terminal residue" evidence="2">
    <location>
        <position position="1"/>
    </location>
</feature>
<accession>A0ABD0M1P1</accession>
<keyword evidence="3" id="KW-1185">Reference proteome</keyword>